<comment type="subcellular location">
    <subcellularLocation>
        <location evidence="1">Membrane</location>
        <topology evidence="1">Multi-pass membrane protein</topology>
    </subcellularLocation>
</comment>
<dbReference type="PROSITE" id="PS50088">
    <property type="entry name" value="ANK_REPEAT"/>
    <property type="match status" value="1"/>
</dbReference>
<feature type="transmembrane region" description="Helical" evidence="13">
    <location>
        <begin position="667"/>
        <end position="685"/>
    </location>
</feature>
<dbReference type="InterPro" id="IPR036770">
    <property type="entry name" value="Ankyrin_rpt-contain_sf"/>
</dbReference>
<keyword evidence="5" id="KW-0677">Repeat</keyword>
<evidence type="ECO:0000256" key="5">
    <source>
        <dbReference type="ARBA" id="ARBA00022737"/>
    </source>
</evidence>
<dbReference type="SMART" id="SM00248">
    <property type="entry name" value="ANK"/>
    <property type="match status" value="6"/>
</dbReference>
<dbReference type="InterPro" id="IPR052076">
    <property type="entry name" value="TRP_cation_channel"/>
</dbReference>
<evidence type="ECO:0000256" key="1">
    <source>
        <dbReference type="ARBA" id="ARBA00004141"/>
    </source>
</evidence>
<feature type="transmembrane region" description="Helical" evidence="13">
    <location>
        <begin position="748"/>
        <end position="774"/>
    </location>
</feature>
<feature type="domain" description="Ion transport" evidence="14">
    <location>
        <begin position="530"/>
        <end position="783"/>
    </location>
</feature>
<evidence type="ECO:0000313" key="16">
    <source>
        <dbReference type="Proteomes" id="UP001642540"/>
    </source>
</evidence>
<dbReference type="Gene3D" id="1.25.40.20">
    <property type="entry name" value="Ankyrin repeat-containing domain"/>
    <property type="match status" value="1"/>
</dbReference>
<evidence type="ECO:0000256" key="4">
    <source>
        <dbReference type="ARBA" id="ARBA00022692"/>
    </source>
</evidence>
<dbReference type="EMBL" id="CAXLJM020000041">
    <property type="protein sequence ID" value="CAL8109377.1"/>
    <property type="molecule type" value="Genomic_DNA"/>
</dbReference>
<evidence type="ECO:0000256" key="3">
    <source>
        <dbReference type="ARBA" id="ARBA00022606"/>
    </source>
</evidence>
<sequence length="904" mass="104109">MNEENNVSVNFEMETRKTKTNPQLLTKLNELITARKDEDDSDGHFNKIRDFLLENTPYIYGISENGRNCFHLIAREPLRDPRILALFGLGDGSLRQYLTETELNELMIMKDGPRKRTPIHRAMEYGFWEFANQMLTFCPSLLTIQDGEGNTPLHVATMCSSPEASDCVRNLLTQAVKDNLIEELIMNHSRNNSGKTPIHTLCTNVPINRDSPVIKILELFLQFPCAKDALSITDTSGKTPLHLLCSRADQIENDSKNPNLVELVRILISNHEDHLNEQTQDEDRRTALHLACISEFPKIVEILAQHPETNVTIHDAHSRMAIHYAAENSLKPRGYQCVKILSDWSQLKRKMRTSHLEAEDHFKQYLLWNRDCIAGSRNKDTQKKPSGNTVLTLACEAKSTKTANVILRNLFEAKPNFDIWFIGKDLLPNIYSLKQVYKNAPEALEFLFDRSIRIDLEKSDERRVEFTTNISIITALARPILGDQSISEMQYLSYAKRWSEDTREKLLLHPLTQCVLFATWRRMFYYNILWFLVSMSWLIAYSILVPYKYSHKDGRYPTRQIVAAWILAIFNSLYAVNEILEMKLSGLRNYFKELLTRVNIRHWLQIMLTLFVIYNPICGQNPPSMLEKYCAAAGVAISYILFWSNIGVIYLPLGIHVEYLIQTLKKIIMAVLCCIPIIIGFEIAFQQILEKHFNNTSIWAFTKVLVMMTGEFEYTSIFEEDDKDNNSTSSSAQISENGTANNYGHTTLFSLIAFIVFLIIVPVAFYNLATGLVVDKVKSLQSRIEMQQAYNHIRLINYLQRTISKFDGITSCFLSYQHDENGEISFDQQKRWYIEKNAYISWMNRVRNLSLCSCHFGADGSIISPICGNLLPDNVKQKIFQLYENQIAKDTEKEACPCQCQLKQ</sequence>
<feature type="transmembrane region" description="Helical" evidence="13">
    <location>
        <begin position="629"/>
        <end position="655"/>
    </location>
</feature>
<keyword evidence="2" id="KW-0813">Transport</keyword>
<evidence type="ECO:0000256" key="7">
    <source>
        <dbReference type="ARBA" id="ARBA00023043"/>
    </source>
</evidence>
<dbReference type="Pfam" id="PF12796">
    <property type="entry name" value="Ank_2"/>
    <property type="match status" value="1"/>
</dbReference>
<feature type="transmembrane region" description="Helical" evidence="13">
    <location>
        <begin position="561"/>
        <end position="580"/>
    </location>
</feature>
<evidence type="ECO:0000256" key="6">
    <source>
        <dbReference type="ARBA" id="ARBA00022989"/>
    </source>
</evidence>
<protein>
    <recommendedName>
        <fullName evidence="14">Ion transport domain-containing protein</fullName>
    </recommendedName>
</protein>
<reference evidence="15 16" key="1">
    <citation type="submission" date="2024-08" db="EMBL/GenBank/DDBJ databases">
        <authorList>
            <person name="Cucini C."/>
            <person name="Frati F."/>
        </authorList>
    </citation>
    <scope>NUCLEOTIDE SEQUENCE [LARGE SCALE GENOMIC DNA]</scope>
</reference>
<dbReference type="SUPFAM" id="SSF48403">
    <property type="entry name" value="Ankyrin repeat"/>
    <property type="match status" value="1"/>
</dbReference>
<dbReference type="InterPro" id="IPR005821">
    <property type="entry name" value="Ion_trans_dom"/>
</dbReference>
<keyword evidence="16" id="KW-1185">Reference proteome</keyword>
<feature type="transmembrane region" description="Helical" evidence="13">
    <location>
        <begin position="600"/>
        <end position="617"/>
    </location>
</feature>
<keyword evidence="6 13" id="KW-1133">Transmembrane helix</keyword>
<proteinExistence type="predicted"/>
<keyword evidence="8" id="KW-0406">Ion transport</keyword>
<evidence type="ECO:0000256" key="11">
    <source>
        <dbReference type="ARBA" id="ARBA00023303"/>
    </source>
</evidence>
<evidence type="ECO:0000256" key="2">
    <source>
        <dbReference type="ARBA" id="ARBA00022448"/>
    </source>
</evidence>
<keyword evidence="9 13" id="KW-0472">Membrane</keyword>
<evidence type="ECO:0000256" key="9">
    <source>
        <dbReference type="ARBA" id="ARBA00023136"/>
    </source>
</evidence>
<keyword evidence="11" id="KW-0407">Ion channel</keyword>
<dbReference type="Gene3D" id="1.10.287.70">
    <property type="match status" value="1"/>
</dbReference>
<evidence type="ECO:0000259" key="14">
    <source>
        <dbReference type="Pfam" id="PF00520"/>
    </source>
</evidence>
<name>A0ABP1QNJ1_9HEXA</name>
<dbReference type="Proteomes" id="UP001642540">
    <property type="component" value="Unassembled WGS sequence"/>
</dbReference>
<feature type="repeat" description="ANK" evidence="12">
    <location>
        <begin position="148"/>
        <end position="183"/>
    </location>
</feature>
<dbReference type="InterPro" id="IPR002110">
    <property type="entry name" value="Ankyrin_rpt"/>
</dbReference>
<evidence type="ECO:0000256" key="13">
    <source>
        <dbReference type="SAM" id="Phobius"/>
    </source>
</evidence>
<accession>A0ABP1QNJ1</accession>
<keyword evidence="4 13" id="KW-0812">Transmembrane</keyword>
<keyword evidence="10" id="KW-0325">Glycoprotein</keyword>
<dbReference type="PANTHER" id="PTHR47143">
    <property type="entry name" value="TRANSIENT RECEPTOR POTENTIAL CATION CHANNEL PROTEIN PAINLESS"/>
    <property type="match status" value="1"/>
</dbReference>
<feature type="transmembrane region" description="Helical" evidence="13">
    <location>
        <begin position="524"/>
        <end position="549"/>
    </location>
</feature>
<dbReference type="Pfam" id="PF00520">
    <property type="entry name" value="Ion_trans"/>
    <property type="match status" value="1"/>
</dbReference>
<evidence type="ECO:0000256" key="8">
    <source>
        <dbReference type="ARBA" id="ARBA00023065"/>
    </source>
</evidence>
<gene>
    <name evidence="15" type="ORF">ODALV1_LOCUS13307</name>
</gene>
<keyword evidence="3" id="KW-0716">Sensory transduction</keyword>
<keyword evidence="7 12" id="KW-0040">ANK repeat</keyword>
<dbReference type="PANTHER" id="PTHR47143:SF1">
    <property type="entry name" value="ION_TRANS DOMAIN-CONTAINING PROTEIN"/>
    <property type="match status" value="1"/>
</dbReference>
<organism evidence="15 16">
    <name type="scientific">Orchesella dallaii</name>
    <dbReference type="NCBI Taxonomy" id="48710"/>
    <lineage>
        <taxon>Eukaryota</taxon>
        <taxon>Metazoa</taxon>
        <taxon>Ecdysozoa</taxon>
        <taxon>Arthropoda</taxon>
        <taxon>Hexapoda</taxon>
        <taxon>Collembola</taxon>
        <taxon>Entomobryomorpha</taxon>
        <taxon>Entomobryoidea</taxon>
        <taxon>Orchesellidae</taxon>
        <taxon>Orchesellinae</taxon>
        <taxon>Orchesella</taxon>
    </lineage>
</organism>
<evidence type="ECO:0000313" key="15">
    <source>
        <dbReference type="EMBL" id="CAL8109377.1"/>
    </source>
</evidence>
<comment type="caution">
    <text evidence="15">The sequence shown here is derived from an EMBL/GenBank/DDBJ whole genome shotgun (WGS) entry which is preliminary data.</text>
</comment>
<evidence type="ECO:0000256" key="10">
    <source>
        <dbReference type="ARBA" id="ARBA00023180"/>
    </source>
</evidence>
<evidence type="ECO:0000256" key="12">
    <source>
        <dbReference type="PROSITE-ProRule" id="PRU00023"/>
    </source>
</evidence>